<reference evidence="4 5" key="1">
    <citation type="submission" date="2025-08" db="UniProtKB">
        <authorList>
            <consortium name="RefSeq"/>
        </authorList>
    </citation>
    <scope>IDENTIFICATION</scope>
</reference>
<dbReference type="GO" id="GO:0046579">
    <property type="term" value="P:positive regulation of Ras protein signal transduction"/>
    <property type="evidence" value="ECO:0007669"/>
    <property type="project" value="TreeGrafter"/>
</dbReference>
<evidence type="ECO:0000313" key="4">
    <source>
        <dbReference type="RefSeq" id="XP_029658409.1"/>
    </source>
</evidence>
<organism evidence="3 4">
    <name type="scientific">Octopus sinensis</name>
    <name type="common">East Asian common octopus</name>
    <dbReference type="NCBI Taxonomy" id="2607531"/>
    <lineage>
        <taxon>Eukaryota</taxon>
        <taxon>Metazoa</taxon>
        <taxon>Spiralia</taxon>
        <taxon>Lophotrochozoa</taxon>
        <taxon>Mollusca</taxon>
        <taxon>Cephalopoda</taxon>
        <taxon>Coleoidea</taxon>
        <taxon>Octopodiformes</taxon>
        <taxon>Octopoda</taxon>
        <taxon>Incirrata</taxon>
        <taxon>Octopodidae</taxon>
        <taxon>Octopus</taxon>
    </lineage>
</organism>
<dbReference type="RefSeq" id="XP_029658409.1">
    <property type="nucleotide sequence ID" value="XM_029802549.2"/>
</dbReference>
<evidence type="ECO:0000313" key="3">
    <source>
        <dbReference type="Proteomes" id="UP000515154"/>
    </source>
</evidence>
<keyword evidence="3" id="KW-1185">Reference proteome</keyword>
<dbReference type="PANTHER" id="PTHR15243:SF0">
    <property type="entry name" value="SERINE_THREONINE-PROTEIN KINASE 19"/>
    <property type="match status" value="1"/>
</dbReference>
<accession>A0A6P7U130</accession>
<dbReference type="InterPro" id="IPR018865">
    <property type="entry name" value="STK19-like"/>
</dbReference>
<dbReference type="Proteomes" id="UP000515154">
    <property type="component" value="Linkage group LG2"/>
</dbReference>
<feature type="region of interest" description="Disordered" evidence="2">
    <location>
        <begin position="30"/>
        <end position="53"/>
    </location>
</feature>
<evidence type="ECO:0000313" key="5">
    <source>
        <dbReference type="RefSeq" id="XP_036356070.1"/>
    </source>
</evidence>
<evidence type="ECO:0000256" key="2">
    <source>
        <dbReference type="SAM" id="MobiDB-lite"/>
    </source>
</evidence>
<dbReference type="AlphaFoldDB" id="A0A6P7U130"/>
<dbReference type="RefSeq" id="XP_036356070.1">
    <property type="nucleotide sequence ID" value="XM_036500177.1"/>
</dbReference>
<gene>
    <name evidence="4 5" type="primary">LOC115232584</name>
</gene>
<sequence>MSRKRTLMPDIYKAKKRQCLAVGTAAATVAASATPTPNSLDSEEAENKNDLADIPSDTKASLLYLKSLFPLEKFESRLPPVILKHQVYSIVKNRTLVDKQLADLKSNGEIKLFKFGTDTNDFSILFTEDYRNHISRLTEDNCISKVIIDKFLNTVVRNWTDVSVNKEVMIDKFHFKDEEITHLVKASVLTVRDSGTWWLSIPNAGIFMKNLIRGRKAAITIIKKTKYKEIFKDDLEQRKWPRLARLGIVYHIHDIIGADLVDCIQTTNGILLRLRE</sequence>
<name>A0A6P7U130_9MOLL</name>
<protein>
    <submittedName>
        <fullName evidence="4 5">Serine/threonine-protein kinase 19-like</fullName>
    </submittedName>
</protein>
<comment type="similarity">
    <text evidence="1">Belongs to the STK19 family.</text>
</comment>
<proteinExistence type="inferred from homology"/>
<evidence type="ECO:0000256" key="1">
    <source>
        <dbReference type="ARBA" id="ARBA00093458"/>
    </source>
</evidence>
<dbReference type="Pfam" id="PF10494">
    <property type="entry name" value="Stk19"/>
    <property type="match status" value="1"/>
</dbReference>
<dbReference type="KEGG" id="osn:115232584"/>
<dbReference type="PANTHER" id="PTHR15243">
    <property type="entry name" value="SERINE/THREONINE-PROTEIN KINASE 19"/>
    <property type="match status" value="1"/>
</dbReference>